<evidence type="ECO:0000313" key="11">
    <source>
        <dbReference type="Proteomes" id="UP001263246"/>
    </source>
</evidence>
<keyword evidence="7" id="KW-0784">Thiamine biosynthesis</keyword>
<evidence type="ECO:0000256" key="8">
    <source>
        <dbReference type="ARBA" id="ARBA00048337"/>
    </source>
</evidence>
<reference evidence="10 11" key="1">
    <citation type="submission" date="2023-10" db="EMBL/GenBank/DDBJ databases">
        <title>Host Genetic Regulation of Human Gut Microbial Structural Variation.</title>
        <authorList>
            <person name="Harmsen H.J.M."/>
        </authorList>
    </citation>
    <scope>NUCLEOTIDE SEQUENCE [LARGE SCALE GENOMIC DNA]</scope>
    <source>
        <strain evidence="10 11">HTF-F</strain>
    </source>
</reference>
<evidence type="ECO:0000256" key="4">
    <source>
        <dbReference type="ARBA" id="ARBA00011881"/>
    </source>
</evidence>
<dbReference type="RefSeq" id="WP_249238551.1">
    <property type="nucleotide sequence ID" value="NZ_CP094473.1"/>
</dbReference>
<proteinExistence type="inferred from homology"/>
<sequence length="225" mass="25923">MSEQSFVQQLVQESLPVWEQCLHSEFLERLADGTLDEACFKGYIVEDSLYLREYAKVFAWGMTKAADMQTIRTYYSLLSFVNENEDAERLRCLRQFGLTDEGIQSLPLRPENRAYVDYMIDTARNSEDAAECMMACLPCMLSYSWIFQKLLKEHPAVQDAPYGALVADYAGRDYEEACRDWAAFAEKTCKGLSPERLARCREIFHACSVYELDFWAMAALPRSDL</sequence>
<accession>A0ABU3TVX5</accession>
<evidence type="ECO:0000256" key="2">
    <source>
        <dbReference type="ARBA" id="ARBA00004948"/>
    </source>
</evidence>
<dbReference type="SUPFAM" id="SSF48613">
    <property type="entry name" value="Heme oxygenase-like"/>
    <property type="match status" value="1"/>
</dbReference>
<organism evidence="10 11">
    <name type="scientific">Faecalibacterium wellingii</name>
    <dbReference type="NCBI Taxonomy" id="2929491"/>
    <lineage>
        <taxon>Bacteria</taxon>
        <taxon>Bacillati</taxon>
        <taxon>Bacillota</taxon>
        <taxon>Clostridia</taxon>
        <taxon>Eubacteriales</taxon>
        <taxon>Oscillospiraceae</taxon>
        <taxon>Faecalibacterium</taxon>
    </lineage>
</organism>
<comment type="catalytic activity">
    <reaction evidence="8">
        <text>thiamine + H2O = 5-(2-hydroxyethyl)-4-methylthiazole + 4-amino-5-hydroxymethyl-2-methylpyrimidine + H(+)</text>
        <dbReference type="Rhea" id="RHEA:17509"/>
        <dbReference type="ChEBI" id="CHEBI:15377"/>
        <dbReference type="ChEBI" id="CHEBI:15378"/>
        <dbReference type="ChEBI" id="CHEBI:16892"/>
        <dbReference type="ChEBI" id="CHEBI:17957"/>
        <dbReference type="ChEBI" id="CHEBI:18385"/>
        <dbReference type="EC" id="3.5.99.2"/>
    </reaction>
</comment>
<evidence type="ECO:0000256" key="5">
    <source>
        <dbReference type="ARBA" id="ARBA00012684"/>
    </source>
</evidence>
<dbReference type="Gene3D" id="1.20.910.10">
    <property type="entry name" value="Heme oxygenase-like"/>
    <property type="match status" value="1"/>
</dbReference>
<dbReference type="PANTHER" id="PTHR43198:SF2">
    <property type="entry name" value="SI:CH1073-67J19.1-RELATED"/>
    <property type="match status" value="1"/>
</dbReference>
<comment type="catalytic activity">
    <reaction evidence="1">
        <text>4-amino-5-aminomethyl-2-methylpyrimidine + H2O = 4-amino-5-hydroxymethyl-2-methylpyrimidine + NH4(+)</text>
        <dbReference type="Rhea" id="RHEA:31799"/>
        <dbReference type="ChEBI" id="CHEBI:15377"/>
        <dbReference type="ChEBI" id="CHEBI:16892"/>
        <dbReference type="ChEBI" id="CHEBI:28938"/>
        <dbReference type="ChEBI" id="CHEBI:63416"/>
        <dbReference type="EC" id="3.5.99.2"/>
    </reaction>
</comment>
<comment type="similarity">
    <text evidence="3">Belongs to the TenA family.</text>
</comment>
<evidence type="ECO:0000256" key="6">
    <source>
        <dbReference type="ARBA" id="ARBA00013647"/>
    </source>
</evidence>
<dbReference type="EMBL" id="JAWHPR010000001">
    <property type="protein sequence ID" value="MDU8687219.1"/>
    <property type="molecule type" value="Genomic_DNA"/>
</dbReference>
<dbReference type="Proteomes" id="UP001263246">
    <property type="component" value="Unassembled WGS sequence"/>
</dbReference>
<evidence type="ECO:0000256" key="1">
    <source>
        <dbReference type="ARBA" id="ARBA00001881"/>
    </source>
</evidence>
<keyword evidence="11" id="KW-1185">Reference proteome</keyword>
<comment type="subunit">
    <text evidence="4">Homotetramer.</text>
</comment>
<evidence type="ECO:0000256" key="7">
    <source>
        <dbReference type="ARBA" id="ARBA00022977"/>
    </source>
</evidence>
<comment type="pathway">
    <text evidence="2">Cofactor biosynthesis; thiamine diphosphate biosynthesis.</text>
</comment>
<dbReference type="InterPro" id="IPR050967">
    <property type="entry name" value="Thiamine_Salvage_TenA"/>
</dbReference>
<evidence type="ECO:0000259" key="9">
    <source>
        <dbReference type="Pfam" id="PF03070"/>
    </source>
</evidence>
<comment type="caution">
    <text evidence="10">The sequence shown here is derived from an EMBL/GenBank/DDBJ whole genome shotgun (WGS) entry which is preliminary data.</text>
</comment>
<dbReference type="InterPro" id="IPR016084">
    <property type="entry name" value="Haem_Oase-like_multi-hlx"/>
</dbReference>
<dbReference type="EC" id="3.5.99.2" evidence="5"/>
<dbReference type="Pfam" id="PF03070">
    <property type="entry name" value="TENA_THI-4"/>
    <property type="match status" value="1"/>
</dbReference>
<dbReference type="PANTHER" id="PTHR43198">
    <property type="entry name" value="BIFUNCTIONAL TH2 PROTEIN"/>
    <property type="match status" value="1"/>
</dbReference>
<name>A0ABU3TVX5_9FIRM</name>
<feature type="domain" description="Thiaminase-2/PQQC" evidence="9">
    <location>
        <begin position="15"/>
        <end position="218"/>
    </location>
</feature>
<gene>
    <name evidence="10" type="ORF">RX402_00405</name>
</gene>
<evidence type="ECO:0000313" key="10">
    <source>
        <dbReference type="EMBL" id="MDU8687219.1"/>
    </source>
</evidence>
<evidence type="ECO:0000256" key="3">
    <source>
        <dbReference type="ARBA" id="ARBA00010264"/>
    </source>
</evidence>
<dbReference type="InterPro" id="IPR004305">
    <property type="entry name" value="Thiaminase-2/PQQC"/>
</dbReference>
<protein>
    <recommendedName>
        <fullName evidence="6">Aminopyrimidine aminohydrolase</fullName>
        <ecNumber evidence="5">3.5.99.2</ecNumber>
    </recommendedName>
</protein>